<proteinExistence type="predicted"/>
<keyword evidence="8" id="KW-1185">Reference proteome</keyword>
<keyword evidence="3 5" id="KW-1133">Transmembrane helix</keyword>
<protein>
    <recommendedName>
        <fullName evidence="6">SUN domain-containing protein</fullName>
    </recommendedName>
</protein>
<dbReference type="InterPro" id="IPR045119">
    <property type="entry name" value="SUN1-5"/>
</dbReference>
<reference evidence="7" key="1">
    <citation type="submission" date="2024-02" db="EMBL/GenBank/DDBJ databases">
        <authorList>
            <consortium name="ELIXIR-Norway"/>
            <consortium name="Elixir Norway"/>
        </authorList>
    </citation>
    <scope>NUCLEOTIDE SEQUENCE</scope>
</reference>
<keyword evidence="2 5" id="KW-0812">Transmembrane</keyword>
<dbReference type="Proteomes" id="UP001497512">
    <property type="component" value="Chromosome 4"/>
</dbReference>
<feature type="domain" description="SUN" evidence="6">
    <location>
        <begin position="320"/>
        <end position="493"/>
    </location>
</feature>
<evidence type="ECO:0000256" key="2">
    <source>
        <dbReference type="ARBA" id="ARBA00022692"/>
    </source>
</evidence>
<comment type="subcellular location">
    <subcellularLocation>
        <location evidence="1">Membrane</location>
    </subcellularLocation>
</comment>
<dbReference type="PROSITE" id="PS51469">
    <property type="entry name" value="SUN"/>
    <property type="match status" value="1"/>
</dbReference>
<dbReference type="PANTHER" id="PTHR12911">
    <property type="entry name" value="SAD1/UNC-84-LIKE PROTEIN-RELATED"/>
    <property type="match status" value="1"/>
</dbReference>
<evidence type="ECO:0000313" key="8">
    <source>
        <dbReference type="Proteomes" id="UP001497512"/>
    </source>
</evidence>
<gene>
    <name evidence="7" type="ORF">CSSPTR1EN2_LOCUS17006</name>
</gene>
<evidence type="ECO:0000313" key="7">
    <source>
        <dbReference type="EMBL" id="CAK9223787.1"/>
    </source>
</evidence>
<organism evidence="7 8">
    <name type="scientific">Sphagnum troendelagicum</name>
    <dbReference type="NCBI Taxonomy" id="128251"/>
    <lineage>
        <taxon>Eukaryota</taxon>
        <taxon>Viridiplantae</taxon>
        <taxon>Streptophyta</taxon>
        <taxon>Embryophyta</taxon>
        <taxon>Bryophyta</taxon>
        <taxon>Sphagnophytina</taxon>
        <taxon>Sphagnopsida</taxon>
        <taxon>Sphagnales</taxon>
        <taxon>Sphagnaceae</taxon>
        <taxon>Sphagnum</taxon>
    </lineage>
</organism>
<evidence type="ECO:0000256" key="3">
    <source>
        <dbReference type="ARBA" id="ARBA00022989"/>
    </source>
</evidence>
<evidence type="ECO:0000256" key="5">
    <source>
        <dbReference type="SAM" id="Phobius"/>
    </source>
</evidence>
<evidence type="ECO:0000256" key="4">
    <source>
        <dbReference type="ARBA" id="ARBA00023136"/>
    </source>
</evidence>
<dbReference type="PANTHER" id="PTHR12911:SF8">
    <property type="entry name" value="KLAROID PROTEIN-RELATED"/>
    <property type="match status" value="1"/>
</dbReference>
<accession>A0ABP0UKH2</accession>
<dbReference type="Gene3D" id="2.60.120.260">
    <property type="entry name" value="Galactose-binding domain-like"/>
    <property type="match status" value="1"/>
</dbReference>
<feature type="transmembrane region" description="Helical" evidence="5">
    <location>
        <begin position="155"/>
        <end position="176"/>
    </location>
</feature>
<evidence type="ECO:0000256" key="1">
    <source>
        <dbReference type="ARBA" id="ARBA00004370"/>
    </source>
</evidence>
<dbReference type="InterPro" id="IPR012919">
    <property type="entry name" value="SUN_dom"/>
</dbReference>
<name>A0ABP0UKH2_9BRYO</name>
<keyword evidence="4 5" id="KW-0472">Membrane</keyword>
<dbReference type="EMBL" id="OZ019896">
    <property type="protein sequence ID" value="CAK9223787.1"/>
    <property type="molecule type" value="Genomic_DNA"/>
</dbReference>
<dbReference type="Pfam" id="PF07738">
    <property type="entry name" value="Sad1_UNC"/>
    <property type="match status" value="1"/>
</dbReference>
<evidence type="ECO:0000259" key="6">
    <source>
        <dbReference type="PROSITE" id="PS51469"/>
    </source>
</evidence>
<sequence length="493" mass="53334">MAAVPLSVSNAITGASGSAAEMAMEVTAANTRKRTVPSRSGSEATDSRVIAPVTTTQTRRVRGEPVIPSSPGDATSDFAFSKDLSAVDGQMQVESAQTDSAKQKKVARAVVGVSAPARTSPLVKHKTVKHAAGHKVASGSSKETRRSIWDVMGHLFSRLFLVFIVGAGLGTTAWSLRATSPKSIHRSSALEIEQLQEFVTKSVRGMQEQLELIDRKIGTAIGDLRNEVKEEIESEVTKLRTKVLSVTEHIDHLFVDGGPLNRNEALELMQSTVEASLAQHGVKKIGLEDVQAEARQIVRTEIEKHSADGMGRPDYALASGGGKVTDHSEGYFLGRGSIWSSPVRSLFPGAPKKHWLANKILEPSFGEPGQCLPLSGSNVYVEISLRTAIIPDAVTLEHVSKTAGYDVKSAPKEFQIFGWQETKAQDRVLPDVIPKLLGDFMYDVEGPSMQTFELPADNVGGELTNMIRIQVLSNHGNPHHTCLYRLRVHGVEP</sequence>